<reference evidence="5 6" key="1">
    <citation type="submission" date="2019-04" db="EMBL/GenBank/DDBJ databases">
        <title>An improved genome assembly and genetic linkage map for asparagus bean, Vigna unguiculata ssp. sesquipedialis.</title>
        <authorList>
            <person name="Xia Q."/>
            <person name="Zhang R."/>
            <person name="Dong Y."/>
        </authorList>
    </citation>
    <scope>NUCLEOTIDE SEQUENCE [LARGE SCALE GENOMIC DNA]</scope>
    <source>
        <tissue evidence="5">Leaf</tissue>
    </source>
</reference>
<evidence type="ECO:0000313" key="6">
    <source>
        <dbReference type="Proteomes" id="UP000501690"/>
    </source>
</evidence>
<evidence type="ECO:0000256" key="1">
    <source>
        <dbReference type="ARBA" id="ARBA00022737"/>
    </source>
</evidence>
<evidence type="ECO:0000256" key="3">
    <source>
        <dbReference type="SAM" id="MobiDB-lite"/>
    </source>
</evidence>
<dbReference type="SUPFAM" id="SSF54791">
    <property type="entry name" value="Eukaryotic type KH-domain (KH-domain type I)"/>
    <property type="match status" value="5"/>
</dbReference>
<dbReference type="Gene3D" id="3.30.1370.10">
    <property type="entry name" value="K Homology domain, type 1"/>
    <property type="match status" value="5"/>
</dbReference>
<evidence type="ECO:0000259" key="4">
    <source>
        <dbReference type="SMART" id="SM00322"/>
    </source>
</evidence>
<feature type="domain" description="K Homology" evidence="4">
    <location>
        <begin position="177"/>
        <end position="252"/>
    </location>
</feature>
<proteinExistence type="predicted"/>
<dbReference type="CDD" id="cd22460">
    <property type="entry name" value="KH-I_PEPPER_rpt2_like"/>
    <property type="match status" value="2"/>
</dbReference>
<feature type="domain" description="K Homology" evidence="4">
    <location>
        <begin position="407"/>
        <end position="482"/>
    </location>
</feature>
<dbReference type="InterPro" id="IPR036612">
    <property type="entry name" value="KH_dom_type_1_sf"/>
</dbReference>
<sequence>MASSKRPNAEPNGKGKRQKSSGGFSSLDVSPGSAVFRLLCPVSRIGSVIGKGGAIISQIRQESGVKVKIEEAIPGCDERVITISGSDKEAEEAHAEQVKEVNNDDAGIEGKGDEEERDGGDGDANEEKEDKSSVLVQDSPSEKGNSAIRKAISLVFERMVEGVEETSEGDEESNKSSSLVFRLLILTTQVGCLLGKGGSVIKRMAAESGAHIRILPKDKLPACASASDEIVQISGGVDVVRKALQSVSHQLLENPPRDHELSTNFNGPSHSSGQFPSHSRSFGGQGVPFGAAHDISVFHSAPPLISKFHEAAIHGRTRPMQEMLTFRLLCPVERVGNVIGKGGTIIKTLQQETVSEIKIVESPPDSDDCVIVISGPAHPEDRVSPVQEAVFRVQTRIAKPIPDAKEHTMLARFLVSSNQIGCLLGKGGSIITEMRKKSGAHIRILGKDKVPKCASEDEEVIQVNGEIEAVHDALMQITTRLRHHFFRDSHPSVNYPSNSPFVDQLPPFPPYLGRRGLSPPGMFSDLGPPPYAGFPLDDRPPFLNNIHRPGIPPHISERKLWGPQGVLEGGSRIGLPDFPGGPPRRISGFAGGSQPIITSTTVEVVVPRALVPVIYGEDGECLKQILQISDANITITDPKPGAVETKIIISGTPEQTHAAQSLIQAFVMNRDVTSGRGVGGGIASVEMEEEESGVGRGRTLMEIEEGRILSNSDRDVTSGRGVGGGIASVEMEEEESGVGRGRTLMEIEEGRMLVEMEDG</sequence>
<keyword evidence="6" id="KW-1185">Reference proteome</keyword>
<feature type="region of interest" description="Disordered" evidence="3">
    <location>
        <begin position="86"/>
        <end position="145"/>
    </location>
</feature>
<dbReference type="Pfam" id="PF00013">
    <property type="entry name" value="KH_1"/>
    <property type="match status" value="5"/>
</dbReference>
<evidence type="ECO:0000313" key="5">
    <source>
        <dbReference type="EMBL" id="QCE16017.1"/>
    </source>
</evidence>
<keyword evidence="1" id="KW-0677">Repeat</keyword>
<dbReference type="InterPro" id="IPR004087">
    <property type="entry name" value="KH_dom"/>
</dbReference>
<dbReference type="PROSITE" id="PS50084">
    <property type="entry name" value="KH_TYPE_1"/>
    <property type="match status" value="5"/>
</dbReference>
<name>A0A4D6NW21_VIGUN</name>
<dbReference type="Proteomes" id="UP000501690">
    <property type="component" value="Linkage Group LG11"/>
</dbReference>
<dbReference type="CDD" id="cd22459">
    <property type="entry name" value="KH-I_PEPPER_rpt1_like"/>
    <property type="match status" value="2"/>
</dbReference>
<keyword evidence="2" id="KW-0694">RNA-binding</keyword>
<feature type="compositionally biased region" description="Basic and acidic residues" evidence="3">
    <location>
        <begin position="86"/>
        <end position="102"/>
    </location>
</feature>
<feature type="compositionally biased region" description="Polar residues" evidence="3">
    <location>
        <begin position="262"/>
        <end position="280"/>
    </location>
</feature>
<evidence type="ECO:0000256" key="2">
    <source>
        <dbReference type="PROSITE-ProRule" id="PRU00117"/>
    </source>
</evidence>
<feature type="region of interest" description="Disordered" evidence="3">
    <location>
        <begin position="252"/>
        <end position="280"/>
    </location>
</feature>
<feature type="domain" description="K Homology" evidence="4">
    <location>
        <begin position="598"/>
        <end position="668"/>
    </location>
</feature>
<protein>
    <submittedName>
        <fullName evidence="5">Poly</fullName>
    </submittedName>
</protein>
<dbReference type="AlphaFoldDB" id="A0A4D6NW21"/>
<accession>A0A4D6NW21</accession>
<feature type="region of interest" description="Disordered" evidence="3">
    <location>
        <begin position="1"/>
        <end position="29"/>
    </location>
</feature>
<feature type="domain" description="K Homology" evidence="4">
    <location>
        <begin position="322"/>
        <end position="398"/>
    </location>
</feature>
<dbReference type="PANTHER" id="PTHR10288">
    <property type="entry name" value="KH DOMAIN CONTAINING RNA BINDING PROTEIN"/>
    <property type="match status" value="1"/>
</dbReference>
<dbReference type="InterPro" id="IPR004088">
    <property type="entry name" value="KH_dom_type_1"/>
</dbReference>
<feature type="compositionally biased region" description="Acidic residues" evidence="3">
    <location>
        <begin position="112"/>
        <end position="127"/>
    </location>
</feature>
<gene>
    <name evidence="5" type="ORF">DEO72_LG11g3030</name>
</gene>
<feature type="domain" description="K Homology" evidence="4">
    <location>
        <begin position="32"/>
        <end position="102"/>
    </location>
</feature>
<dbReference type="GO" id="GO:0003723">
    <property type="term" value="F:RNA binding"/>
    <property type="evidence" value="ECO:0007669"/>
    <property type="project" value="UniProtKB-UniRule"/>
</dbReference>
<organism evidence="5 6">
    <name type="scientific">Vigna unguiculata</name>
    <name type="common">Cowpea</name>
    <dbReference type="NCBI Taxonomy" id="3917"/>
    <lineage>
        <taxon>Eukaryota</taxon>
        <taxon>Viridiplantae</taxon>
        <taxon>Streptophyta</taxon>
        <taxon>Embryophyta</taxon>
        <taxon>Tracheophyta</taxon>
        <taxon>Spermatophyta</taxon>
        <taxon>Magnoliopsida</taxon>
        <taxon>eudicotyledons</taxon>
        <taxon>Gunneridae</taxon>
        <taxon>Pentapetalae</taxon>
        <taxon>rosids</taxon>
        <taxon>fabids</taxon>
        <taxon>Fabales</taxon>
        <taxon>Fabaceae</taxon>
        <taxon>Papilionoideae</taxon>
        <taxon>50 kb inversion clade</taxon>
        <taxon>NPAAA clade</taxon>
        <taxon>indigoferoid/millettioid clade</taxon>
        <taxon>Phaseoleae</taxon>
        <taxon>Vigna</taxon>
    </lineage>
</organism>
<dbReference type="EMBL" id="CP039355">
    <property type="protein sequence ID" value="QCE16017.1"/>
    <property type="molecule type" value="Genomic_DNA"/>
</dbReference>
<feature type="compositionally biased region" description="Polar residues" evidence="3">
    <location>
        <begin position="134"/>
        <end position="144"/>
    </location>
</feature>
<dbReference type="SMART" id="SM00322">
    <property type="entry name" value="KH"/>
    <property type="match status" value="5"/>
</dbReference>